<reference evidence="6 7" key="1">
    <citation type="submission" date="2019-04" db="EMBL/GenBank/DDBJ databases">
        <authorList>
            <person name="Schori C."/>
            <person name="Ahrens C."/>
        </authorList>
    </citation>
    <scope>NUCLEOTIDE SEQUENCE [LARGE SCALE GENOMIC DNA]</scope>
    <source>
        <strain evidence="6 7">DSM 2950</strain>
    </source>
</reference>
<dbReference type="Pfam" id="PF02311">
    <property type="entry name" value="AraC_binding"/>
    <property type="match status" value="1"/>
</dbReference>
<keyword evidence="1" id="KW-0805">Transcription regulation</keyword>
<dbReference type="InterPro" id="IPR037923">
    <property type="entry name" value="HTH-like"/>
</dbReference>
<evidence type="ECO:0000256" key="2">
    <source>
        <dbReference type="ARBA" id="ARBA00023125"/>
    </source>
</evidence>
<dbReference type="CDD" id="cd06986">
    <property type="entry name" value="cupin_MmsR-like_N"/>
    <property type="match status" value="1"/>
</dbReference>
<dbReference type="Gene3D" id="1.10.10.60">
    <property type="entry name" value="Homeodomain-like"/>
    <property type="match status" value="2"/>
</dbReference>
<dbReference type="InterPro" id="IPR018060">
    <property type="entry name" value="HTH_AraC"/>
</dbReference>
<accession>A0A7G5MRH8</accession>
<sequence>MYTFVQMKYQTNQHFYPLFCGYQTCDSSYSFGPAVRDYHLLHFCISGKGQFFSNDICYDICEGQGFLISPKQLTFYQADAVHPWTYLWIAFEGDMVKKYLSLCGLSINTPIIQCPQKDRLQQIILDMIAHGSATVSNELYNQGLLYQFFSLLAQSPSLASRPEENIDNQYIAKAIEYIRFNYQAQITVQDIADYVSLNRSYLTTVFQKNLHFSPQQFLIRHRITKATEMLVETDHLIQNIASSCGYANELSFAKAFKKVTGLIPSEYRKKKRIPPNTIRREDPHKDESF</sequence>
<gene>
    <name evidence="6" type="ORF">E5259_06235</name>
</gene>
<dbReference type="Gene3D" id="2.60.120.280">
    <property type="entry name" value="Regulatory protein AraC"/>
    <property type="match status" value="1"/>
</dbReference>
<evidence type="ECO:0000256" key="3">
    <source>
        <dbReference type="ARBA" id="ARBA00023163"/>
    </source>
</evidence>
<dbReference type="GeneID" id="75055239"/>
<dbReference type="PANTHER" id="PTHR43280:SF2">
    <property type="entry name" value="HTH-TYPE TRANSCRIPTIONAL REGULATOR EXSA"/>
    <property type="match status" value="1"/>
</dbReference>
<evidence type="ECO:0000259" key="5">
    <source>
        <dbReference type="PROSITE" id="PS01124"/>
    </source>
</evidence>
<protein>
    <submittedName>
        <fullName evidence="6">AraC family transcriptional regulator</fullName>
    </submittedName>
</protein>
<proteinExistence type="predicted"/>
<dbReference type="EMBL" id="CP039126">
    <property type="protein sequence ID" value="QMW77221.1"/>
    <property type="molecule type" value="Genomic_DNA"/>
</dbReference>
<dbReference type="GO" id="GO:0043565">
    <property type="term" value="F:sequence-specific DNA binding"/>
    <property type="evidence" value="ECO:0007669"/>
    <property type="project" value="InterPro"/>
</dbReference>
<dbReference type="SUPFAM" id="SSF51215">
    <property type="entry name" value="Regulatory protein AraC"/>
    <property type="match status" value="1"/>
</dbReference>
<dbReference type="RefSeq" id="WP_018594511.1">
    <property type="nucleotide sequence ID" value="NZ_AP031416.1"/>
</dbReference>
<keyword evidence="2" id="KW-0238">DNA-binding</keyword>
<dbReference type="InterPro" id="IPR003313">
    <property type="entry name" value="AraC-bd"/>
</dbReference>
<evidence type="ECO:0000256" key="4">
    <source>
        <dbReference type="SAM" id="MobiDB-lite"/>
    </source>
</evidence>
<evidence type="ECO:0000313" key="6">
    <source>
        <dbReference type="EMBL" id="QMW77221.1"/>
    </source>
</evidence>
<dbReference type="SMART" id="SM00342">
    <property type="entry name" value="HTH_ARAC"/>
    <property type="match status" value="1"/>
</dbReference>
<keyword evidence="3" id="KW-0804">Transcription</keyword>
<dbReference type="Proteomes" id="UP000515789">
    <property type="component" value="Chromosome"/>
</dbReference>
<feature type="compositionally biased region" description="Basic and acidic residues" evidence="4">
    <location>
        <begin position="278"/>
        <end position="289"/>
    </location>
</feature>
<dbReference type="PROSITE" id="PS01124">
    <property type="entry name" value="HTH_ARAC_FAMILY_2"/>
    <property type="match status" value="1"/>
</dbReference>
<dbReference type="InterPro" id="IPR020449">
    <property type="entry name" value="Tscrpt_reg_AraC-type_HTH"/>
</dbReference>
<evidence type="ECO:0000313" key="7">
    <source>
        <dbReference type="Proteomes" id="UP000515789"/>
    </source>
</evidence>
<dbReference type="InterPro" id="IPR009057">
    <property type="entry name" value="Homeodomain-like_sf"/>
</dbReference>
<dbReference type="GO" id="GO:0003700">
    <property type="term" value="F:DNA-binding transcription factor activity"/>
    <property type="evidence" value="ECO:0007669"/>
    <property type="project" value="InterPro"/>
</dbReference>
<name>A0A7G5MRH8_9FIRM</name>
<organism evidence="6 7">
    <name type="scientific">Blautia producta</name>
    <dbReference type="NCBI Taxonomy" id="33035"/>
    <lineage>
        <taxon>Bacteria</taxon>
        <taxon>Bacillati</taxon>
        <taxon>Bacillota</taxon>
        <taxon>Clostridia</taxon>
        <taxon>Lachnospirales</taxon>
        <taxon>Lachnospiraceae</taxon>
        <taxon>Blautia</taxon>
    </lineage>
</organism>
<dbReference type="Pfam" id="PF12833">
    <property type="entry name" value="HTH_18"/>
    <property type="match status" value="1"/>
</dbReference>
<feature type="domain" description="HTH araC/xylS-type" evidence="5">
    <location>
        <begin position="172"/>
        <end position="270"/>
    </location>
</feature>
<evidence type="ECO:0000256" key="1">
    <source>
        <dbReference type="ARBA" id="ARBA00023015"/>
    </source>
</evidence>
<dbReference type="PRINTS" id="PR00032">
    <property type="entry name" value="HTHARAC"/>
</dbReference>
<dbReference type="PANTHER" id="PTHR43280">
    <property type="entry name" value="ARAC-FAMILY TRANSCRIPTIONAL REGULATOR"/>
    <property type="match status" value="1"/>
</dbReference>
<dbReference type="SUPFAM" id="SSF46689">
    <property type="entry name" value="Homeodomain-like"/>
    <property type="match status" value="2"/>
</dbReference>
<dbReference type="AlphaFoldDB" id="A0A7G5MRH8"/>
<feature type="region of interest" description="Disordered" evidence="4">
    <location>
        <begin position="270"/>
        <end position="289"/>
    </location>
</feature>